<organism evidence="4 5">
    <name type="scientific">Mycobacterium bourgelatii</name>
    <dbReference type="NCBI Taxonomy" id="1273442"/>
    <lineage>
        <taxon>Bacteria</taxon>
        <taxon>Bacillati</taxon>
        <taxon>Actinomycetota</taxon>
        <taxon>Actinomycetes</taxon>
        <taxon>Mycobacteriales</taxon>
        <taxon>Mycobacteriaceae</taxon>
        <taxon>Mycobacterium</taxon>
    </lineage>
</organism>
<keyword evidence="1 2" id="KW-0238">DNA-binding</keyword>
<feature type="domain" description="HTH tetR-type" evidence="3">
    <location>
        <begin position="14"/>
        <end position="74"/>
    </location>
</feature>
<sequence>MSTNDWLVDGDRHAVAVERIYDAASDMIAEHGFNSLNIDKLCQKVHCSRATIYRYVGGKNEIRNVVLARAAARIADAVREELEHLSGRERLVSSIILSLQKVRCDPVGKVMIASIRGGTGEVAWLAKSPLLADVATELAGLAGGDPQAAEWVVRVVLSLMFWPGQDEDAERQLVERFVAPAFEQSQRAADQSVGAVSPT</sequence>
<proteinExistence type="predicted"/>
<dbReference type="AlphaFoldDB" id="A0A7I9YPN9"/>
<protein>
    <submittedName>
        <fullName evidence="4">Transcriptional regulator</fullName>
    </submittedName>
</protein>
<feature type="DNA-binding region" description="H-T-H motif" evidence="2">
    <location>
        <begin position="37"/>
        <end position="56"/>
    </location>
</feature>
<dbReference type="Proteomes" id="UP000465360">
    <property type="component" value="Unassembled WGS sequence"/>
</dbReference>
<evidence type="ECO:0000256" key="2">
    <source>
        <dbReference type="PROSITE-ProRule" id="PRU00335"/>
    </source>
</evidence>
<gene>
    <name evidence="4" type="ORF">MBOU_26860</name>
</gene>
<reference evidence="4 5" key="1">
    <citation type="journal article" date="2019" name="Emerg. Microbes Infect.">
        <title>Comprehensive subspecies identification of 175 nontuberculous mycobacteria species based on 7547 genomic profiles.</title>
        <authorList>
            <person name="Matsumoto Y."/>
            <person name="Kinjo T."/>
            <person name="Motooka D."/>
            <person name="Nabeya D."/>
            <person name="Jung N."/>
            <person name="Uechi K."/>
            <person name="Horii T."/>
            <person name="Iida T."/>
            <person name="Fujita J."/>
            <person name="Nakamura S."/>
        </authorList>
    </citation>
    <scope>NUCLEOTIDE SEQUENCE [LARGE SCALE GENOMIC DNA]</scope>
    <source>
        <strain evidence="4 5">JCM 30725</strain>
    </source>
</reference>
<dbReference type="Gene3D" id="1.10.357.10">
    <property type="entry name" value="Tetracycline Repressor, domain 2"/>
    <property type="match status" value="1"/>
</dbReference>
<name>A0A7I9YPN9_MYCBU</name>
<dbReference type="EMBL" id="BLKZ01000001">
    <property type="protein sequence ID" value="GFG90644.1"/>
    <property type="molecule type" value="Genomic_DNA"/>
</dbReference>
<dbReference type="PROSITE" id="PS50977">
    <property type="entry name" value="HTH_TETR_2"/>
    <property type="match status" value="1"/>
</dbReference>
<dbReference type="GO" id="GO:0003677">
    <property type="term" value="F:DNA binding"/>
    <property type="evidence" value="ECO:0007669"/>
    <property type="project" value="UniProtKB-UniRule"/>
</dbReference>
<evidence type="ECO:0000313" key="4">
    <source>
        <dbReference type="EMBL" id="GFG90644.1"/>
    </source>
</evidence>
<dbReference type="InterPro" id="IPR009057">
    <property type="entry name" value="Homeodomain-like_sf"/>
</dbReference>
<accession>A0A7I9YPN9</accession>
<comment type="caution">
    <text evidence="4">The sequence shown here is derived from an EMBL/GenBank/DDBJ whole genome shotgun (WGS) entry which is preliminary data.</text>
</comment>
<keyword evidence="5" id="KW-1185">Reference proteome</keyword>
<evidence type="ECO:0000313" key="5">
    <source>
        <dbReference type="Proteomes" id="UP000465360"/>
    </source>
</evidence>
<dbReference type="SUPFAM" id="SSF46689">
    <property type="entry name" value="Homeodomain-like"/>
    <property type="match status" value="1"/>
</dbReference>
<evidence type="ECO:0000259" key="3">
    <source>
        <dbReference type="PROSITE" id="PS50977"/>
    </source>
</evidence>
<dbReference type="Pfam" id="PF00440">
    <property type="entry name" value="TetR_N"/>
    <property type="match status" value="1"/>
</dbReference>
<evidence type="ECO:0000256" key="1">
    <source>
        <dbReference type="ARBA" id="ARBA00023125"/>
    </source>
</evidence>
<dbReference type="RefSeq" id="WP_163712635.1">
    <property type="nucleotide sequence ID" value="NZ_BLKZ01000001.1"/>
</dbReference>
<dbReference type="InterPro" id="IPR001647">
    <property type="entry name" value="HTH_TetR"/>
</dbReference>